<dbReference type="KEGG" id="erl:AOC36_09815"/>
<feature type="transmembrane region" description="Helical" evidence="1">
    <location>
        <begin position="106"/>
        <end position="129"/>
    </location>
</feature>
<organism evidence="2 3">
    <name type="scientific">Erysipelothrix larvae</name>
    <dbReference type="NCBI Taxonomy" id="1514105"/>
    <lineage>
        <taxon>Bacteria</taxon>
        <taxon>Bacillati</taxon>
        <taxon>Bacillota</taxon>
        <taxon>Erysipelotrichia</taxon>
        <taxon>Erysipelotrichales</taxon>
        <taxon>Erysipelotrichaceae</taxon>
        <taxon>Erysipelothrix</taxon>
    </lineage>
</organism>
<dbReference type="InterPro" id="IPR014535">
    <property type="entry name" value="Hpre_diP_synt_I"/>
</dbReference>
<keyword evidence="1" id="KW-0472">Membrane</keyword>
<dbReference type="STRING" id="1514105.AOC36_09815"/>
<dbReference type="PIRSF" id="PIRSF027391">
    <property type="entry name" value="Hpre_diP_synt_I"/>
    <property type="match status" value="1"/>
</dbReference>
<dbReference type="AlphaFoldDB" id="A0A109UHJ7"/>
<name>A0A109UHJ7_9FIRM</name>
<dbReference type="Gene3D" id="1.10.1760.20">
    <property type="match status" value="1"/>
</dbReference>
<feature type="transmembrane region" description="Helical" evidence="1">
    <location>
        <begin position="35"/>
        <end position="52"/>
    </location>
</feature>
<dbReference type="EMBL" id="CP013213">
    <property type="protein sequence ID" value="AMC94263.1"/>
    <property type="molecule type" value="Genomic_DNA"/>
</dbReference>
<dbReference type="InterPro" id="IPR010898">
    <property type="entry name" value="Hpre_diP_synth_I"/>
</dbReference>
<evidence type="ECO:0000313" key="2">
    <source>
        <dbReference type="EMBL" id="AMC94263.1"/>
    </source>
</evidence>
<accession>A0A109UHJ7</accession>
<proteinExistence type="predicted"/>
<keyword evidence="3" id="KW-1185">Reference proteome</keyword>
<dbReference type="RefSeq" id="WP_067633797.1">
    <property type="nucleotide sequence ID" value="NZ_CP013213.1"/>
</dbReference>
<evidence type="ECO:0000256" key="1">
    <source>
        <dbReference type="SAM" id="Phobius"/>
    </source>
</evidence>
<protein>
    <recommendedName>
        <fullName evidence="4">Heptaprenyl diphosphate synthase</fullName>
    </recommendedName>
</protein>
<evidence type="ECO:0000313" key="3">
    <source>
        <dbReference type="Proteomes" id="UP000063781"/>
    </source>
</evidence>
<dbReference type="Pfam" id="PF07456">
    <property type="entry name" value="Hpre_diP_synt_I"/>
    <property type="match status" value="1"/>
</dbReference>
<sequence length="168" mass="18541">MKRNKTRSLTVQTMLLAMAITVSMVESQIPLGLPGVRLGLANVLGLIAYYFFGVKEMIVLNMMRVLLVGLMRGTFLFSPGFWISFCGTLLSTMMAIAAAKSKVFSEYGICLVSSTFHNVGQVIFVAFLTNAPMLVFTYLPFLLIMGIPTGIVTGKLVKSLHERFKQMI</sequence>
<evidence type="ECO:0008006" key="4">
    <source>
        <dbReference type="Google" id="ProtNLM"/>
    </source>
</evidence>
<reference evidence="2 3" key="1">
    <citation type="submission" date="2015-10" db="EMBL/GenBank/DDBJ databases">
        <title>Erysipelothrix larvae sp. LV19 isolated from the larval gut of the rhinoceros beetle, Trypoxylus dichotomus.</title>
        <authorList>
            <person name="Lim S."/>
            <person name="Kim B.-C."/>
        </authorList>
    </citation>
    <scope>NUCLEOTIDE SEQUENCE [LARGE SCALE GENOMIC DNA]</scope>
    <source>
        <strain evidence="2 3">LV19</strain>
    </source>
</reference>
<keyword evidence="1" id="KW-1133">Transmembrane helix</keyword>
<keyword evidence="1" id="KW-0812">Transmembrane</keyword>
<gene>
    <name evidence="2" type="ORF">AOC36_09815</name>
</gene>
<dbReference type="OrthoDB" id="9799095at2"/>
<feature type="transmembrane region" description="Helical" evidence="1">
    <location>
        <begin position="135"/>
        <end position="157"/>
    </location>
</feature>
<dbReference type="Proteomes" id="UP000063781">
    <property type="component" value="Chromosome"/>
</dbReference>